<name>A0A151AB71_9EURY</name>
<accession>A0A151AB71</accession>
<dbReference type="PATRIC" id="fig|1008153.3.peg.3081"/>
<dbReference type="Pfam" id="PF26041">
    <property type="entry name" value="DUF8011"/>
    <property type="match status" value="1"/>
</dbReference>
<proteinExistence type="predicted"/>
<evidence type="ECO:0000256" key="1">
    <source>
        <dbReference type="SAM" id="Phobius"/>
    </source>
</evidence>
<protein>
    <submittedName>
        <fullName evidence="2">Uncharacterized protein</fullName>
    </submittedName>
</protein>
<keyword evidence="1" id="KW-1133">Transmembrane helix</keyword>
<feature type="transmembrane region" description="Helical" evidence="1">
    <location>
        <begin position="33"/>
        <end position="53"/>
    </location>
</feature>
<comment type="caution">
    <text evidence="2">The sequence shown here is derived from an EMBL/GenBank/DDBJ whole genome shotgun (WGS) entry which is preliminary data.</text>
</comment>
<organism evidence="2 3">
    <name type="scientific">Halalkalicoccus paucihalophilus</name>
    <dbReference type="NCBI Taxonomy" id="1008153"/>
    <lineage>
        <taxon>Archaea</taxon>
        <taxon>Methanobacteriati</taxon>
        <taxon>Methanobacteriota</taxon>
        <taxon>Stenosarchaea group</taxon>
        <taxon>Halobacteria</taxon>
        <taxon>Halobacteriales</taxon>
        <taxon>Halococcaceae</taxon>
        <taxon>Halalkalicoccus</taxon>
    </lineage>
</organism>
<feature type="transmembrane region" description="Helical" evidence="1">
    <location>
        <begin position="92"/>
        <end position="113"/>
    </location>
</feature>
<keyword evidence="1" id="KW-0812">Transmembrane</keyword>
<reference evidence="2 3" key="1">
    <citation type="submission" date="2016-02" db="EMBL/GenBank/DDBJ databases">
        <title>Genome sequence of Halalkalicoccus paucihalophilus DSM 24557.</title>
        <authorList>
            <person name="Poehlein A."/>
            <person name="Daniel R."/>
        </authorList>
    </citation>
    <scope>NUCLEOTIDE SEQUENCE [LARGE SCALE GENOMIC DNA]</scope>
    <source>
        <strain evidence="2 3">DSM 24557</strain>
    </source>
</reference>
<sequence>MVASTDLQLERSGRFIPSIICEVVISEPSGRRYALIMFAGTLVFAGFDGYSAISGESSTASWLGFMLVGSALAGIGESLSKDRRRAAGGRRVTAILVLQSLLALIVVAPAFIVGDL</sequence>
<dbReference type="InterPro" id="IPR058324">
    <property type="entry name" value="DUF8011"/>
</dbReference>
<feature type="transmembrane region" description="Helical" evidence="1">
    <location>
        <begin position="59"/>
        <end position="80"/>
    </location>
</feature>
<gene>
    <name evidence="2" type="ORF">HAPAU_29770</name>
</gene>
<dbReference type="AlphaFoldDB" id="A0A151AB71"/>
<dbReference type="Proteomes" id="UP000075321">
    <property type="component" value="Unassembled WGS sequence"/>
</dbReference>
<keyword evidence="3" id="KW-1185">Reference proteome</keyword>
<dbReference type="EMBL" id="LTAZ01000011">
    <property type="protein sequence ID" value="KYH24885.1"/>
    <property type="molecule type" value="Genomic_DNA"/>
</dbReference>
<evidence type="ECO:0000313" key="2">
    <source>
        <dbReference type="EMBL" id="KYH24885.1"/>
    </source>
</evidence>
<evidence type="ECO:0000313" key="3">
    <source>
        <dbReference type="Proteomes" id="UP000075321"/>
    </source>
</evidence>
<keyword evidence="1" id="KW-0472">Membrane</keyword>